<reference evidence="1" key="1">
    <citation type="submission" date="2021-01" db="UniProtKB">
        <authorList>
            <consortium name="EnsemblMetazoa"/>
        </authorList>
    </citation>
    <scope>IDENTIFICATION</scope>
</reference>
<dbReference type="EnsemblMetazoa" id="XM_022809535">
    <property type="protein sequence ID" value="XP_022665270"/>
    <property type="gene ID" value="LOC111252102"/>
</dbReference>
<dbReference type="GeneID" id="111252102"/>
<dbReference type="AlphaFoldDB" id="A0A7M7KDP9"/>
<sequence length="99" mass="11217">MFSIWLRLNTPSLSPDKLVSLIDCSNPKNPQRAQDVFAARTSFIPGMSAVDIIFEICRLNNNAGESLWRQLMNEFHPDDAIIVDNHTFYCLKEMGVTVS</sequence>
<evidence type="ECO:0000313" key="2">
    <source>
        <dbReference type="Proteomes" id="UP000594260"/>
    </source>
</evidence>
<accession>A0A7M7KDP9</accession>
<keyword evidence="2" id="KW-1185">Reference proteome</keyword>
<organism evidence="1 2">
    <name type="scientific">Varroa destructor</name>
    <name type="common">Honeybee mite</name>
    <dbReference type="NCBI Taxonomy" id="109461"/>
    <lineage>
        <taxon>Eukaryota</taxon>
        <taxon>Metazoa</taxon>
        <taxon>Ecdysozoa</taxon>
        <taxon>Arthropoda</taxon>
        <taxon>Chelicerata</taxon>
        <taxon>Arachnida</taxon>
        <taxon>Acari</taxon>
        <taxon>Parasitiformes</taxon>
        <taxon>Mesostigmata</taxon>
        <taxon>Gamasina</taxon>
        <taxon>Dermanyssoidea</taxon>
        <taxon>Varroidae</taxon>
        <taxon>Varroa</taxon>
    </lineage>
</organism>
<evidence type="ECO:0000313" key="1">
    <source>
        <dbReference type="EnsemblMetazoa" id="XP_022665270"/>
    </source>
</evidence>
<dbReference type="RefSeq" id="XP_022665270.1">
    <property type="nucleotide sequence ID" value="XM_022809535.1"/>
</dbReference>
<protein>
    <submittedName>
        <fullName evidence="1">Uncharacterized protein</fullName>
    </submittedName>
</protein>
<dbReference type="Proteomes" id="UP000594260">
    <property type="component" value="Unplaced"/>
</dbReference>
<proteinExistence type="predicted"/>
<name>A0A7M7KDP9_VARDE</name>